<gene>
    <name evidence="8" type="primary">panB</name>
    <name evidence="12" type="ORF">EDC56_3365</name>
</gene>
<dbReference type="GO" id="GO:0005737">
    <property type="term" value="C:cytoplasm"/>
    <property type="evidence" value="ECO:0007669"/>
    <property type="project" value="UniProtKB-SubCell"/>
</dbReference>
<comment type="catalytic activity">
    <reaction evidence="8">
        <text>(6R)-5,10-methylene-5,6,7,8-tetrahydrofolate + 3-methyl-2-oxobutanoate + H2O = 2-dehydropantoate + (6S)-5,6,7,8-tetrahydrofolate</text>
        <dbReference type="Rhea" id="RHEA:11824"/>
        <dbReference type="ChEBI" id="CHEBI:11561"/>
        <dbReference type="ChEBI" id="CHEBI:11851"/>
        <dbReference type="ChEBI" id="CHEBI:15377"/>
        <dbReference type="ChEBI" id="CHEBI:15636"/>
        <dbReference type="ChEBI" id="CHEBI:57453"/>
        <dbReference type="EC" id="2.1.2.11"/>
    </reaction>
</comment>
<comment type="similarity">
    <text evidence="2 8">Belongs to the PanB family.</text>
</comment>
<evidence type="ECO:0000256" key="5">
    <source>
        <dbReference type="ARBA" id="ARBA00022679"/>
    </source>
</evidence>
<evidence type="ECO:0000256" key="4">
    <source>
        <dbReference type="ARBA" id="ARBA00022655"/>
    </source>
</evidence>
<feature type="active site" description="Proton acceptor" evidence="8 9">
    <location>
        <position position="187"/>
    </location>
</feature>
<keyword evidence="8" id="KW-0963">Cytoplasm</keyword>
<feature type="binding site" evidence="8 11">
    <location>
        <position position="120"/>
    </location>
    <ligand>
        <name>Mg(2+)</name>
        <dbReference type="ChEBI" id="CHEBI:18420"/>
    </ligand>
</feature>
<dbReference type="AlphaFoldDB" id="A0A3N2DFQ5"/>
<protein>
    <recommendedName>
        <fullName evidence="8">3-methyl-2-oxobutanoate hydroxymethyltransferase</fullName>
        <ecNumber evidence="8">2.1.2.11</ecNumber>
    </recommendedName>
    <alternativeName>
        <fullName evidence="8">Ketopantoate hydroxymethyltransferase</fullName>
        <shortName evidence="8">KPHMT</shortName>
    </alternativeName>
</protein>
<evidence type="ECO:0000256" key="11">
    <source>
        <dbReference type="PIRSR" id="PIRSR000388-3"/>
    </source>
</evidence>
<dbReference type="NCBIfam" id="TIGR00222">
    <property type="entry name" value="panB"/>
    <property type="match status" value="1"/>
</dbReference>
<dbReference type="HAMAP" id="MF_00156">
    <property type="entry name" value="PanB"/>
    <property type="match status" value="1"/>
</dbReference>
<dbReference type="Gene3D" id="3.20.20.60">
    <property type="entry name" value="Phosphoenolpyruvate-binding domains"/>
    <property type="match status" value="1"/>
</dbReference>
<evidence type="ECO:0000256" key="9">
    <source>
        <dbReference type="PIRSR" id="PIRSR000388-1"/>
    </source>
</evidence>
<keyword evidence="8 11" id="KW-0460">Magnesium</keyword>
<sequence>MSSTTIQRSTTVQTLSALKQEKKKFSCLTSYDATFAHIISEAGIESILVGDSLGNVLQGHDTTLPVTVEDLAYHTAAVARGNEHALIITDLPFMGYATPEQAMDNATQVMRAGAHVVKVEGGTWLCPTIAMLTERGIPVCAHLGLTPQSVNTLGGFKVQGRSPEQAQAIIADAKAIEAAGAGILVLECVPSELAKTITEQLTIPVIGIGAGSDTDGQVLVLHDMLGLNPRPAKFVKNFMAASGGSIQDAIALYGEEVKSGAFPGPEHGFK</sequence>
<dbReference type="EMBL" id="RKHR01000007">
    <property type="protein sequence ID" value="ROR98635.1"/>
    <property type="molecule type" value="Genomic_DNA"/>
</dbReference>
<feature type="binding site" evidence="8 10">
    <location>
        <begin position="51"/>
        <end position="52"/>
    </location>
    <ligand>
        <name>3-methyl-2-oxobutanoate</name>
        <dbReference type="ChEBI" id="CHEBI:11851"/>
    </ligand>
</feature>
<dbReference type="InterPro" id="IPR040442">
    <property type="entry name" value="Pyrv_kinase-like_dom_sf"/>
</dbReference>
<comment type="function">
    <text evidence="7 8">Catalyzes the reversible reaction in which hydroxymethyl group from 5,10-methylenetetrahydrofolate is transferred onto alpha-ketoisovalerate to form ketopantoate.</text>
</comment>
<dbReference type="UniPathway" id="UPA00028">
    <property type="reaction ID" value="UER00003"/>
</dbReference>
<keyword evidence="4 8" id="KW-0566">Pantothenate biosynthesis</keyword>
<reference evidence="12 13" key="1">
    <citation type="submission" date="2018-11" db="EMBL/GenBank/DDBJ databases">
        <title>Genomic Encyclopedia of Type Strains, Phase IV (KMG-IV): sequencing the most valuable type-strain genomes for metagenomic binning, comparative biology and taxonomic classification.</title>
        <authorList>
            <person name="Goeker M."/>
        </authorList>
    </citation>
    <scope>NUCLEOTIDE SEQUENCE [LARGE SCALE GENOMIC DNA]</scope>
    <source>
        <strain evidence="12 13">DSM 100316</strain>
    </source>
</reference>
<evidence type="ECO:0000256" key="8">
    <source>
        <dbReference type="HAMAP-Rule" id="MF_00156"/>
    </source>
</evidence>
<dbReference type="EC" id="2.1.2.11" evidence="8"/>
<dbReference type="FunFam" id="3.20.20.60:FF:000003">
    <property type="entry name" value="3-methyl-2-oxobutanoate hydroxymethyltransferase"/>
    <property type="match status" value="1"/>
</dbReference>
<evidence type="ECO:0000256" key="10">
    <source>
        <dbReference type="PIRSR" id="PIRSR000388-2"/>
    </source>
</evidence>
<keyword evidence="12" id="KW-0489">Methyltransferase</keyword>
<dbReference type="SUPFAM" id="SSF51621">
    <property type="entry name" value="Phosphoenolpyruvate/pyruvate domain"/>
    <property type="match status" value="1"/>
</dbReference>
<dbReference type="GO" id="GO:0032259">
    <property type="term" value="P:methylation"/>
    <property type="evidence" value="ECO:0007669"/>
    <property type="project" value="UniProtKB-KW"/>
</dbReference>
<dbReference type="Pfam" id="PF02548">
    <property type="entry name" value="Pantoate_transf"/>
    <property type="match status" value="1"/>
</dbReference>
<dbReference type="Proteomes" id="UP000275394">
    <property type="component" value="Unassembled WGS sequence"/>
</dbReference>
<evidence type="ECO:0000256" key="7">
    <source>
        <dbReference type="ARBA" id="ARBA00056497"/>
    </source>
</evidence>
<keyword evidence="13" id="KW-1185">Reference proteome</keyword>
<comment type="subcellular location">
    <subcellularLocation>
        <location evidence="8">Cytoplasm</location>
    </subcellularLocation>
</comment>
<dbReference type="RefSeq" id="WP_123713706.1">
    <property type="nucleotide sequence ID" value="NZ_RKHR01000007.1"/>
</dbReference>
<feature type="binding site" evidence="8 11">
    <location>
        <position position="51"/>
    </location>
    <ligand>
        <name>Mg(2+)</name>
        <dbReference type="ChEBI" id="CHEBI:18420"/>
    </ligand>
</feature>
<dbReference type="PANTHER" id="PTHR20881">
    <property type="entry name" value="3-METHYL-2-OXOBUTANOATE HYDROXYMETHYLTRANSFERASE"/>
    <property type="match status" value="1"/>
</dbReference>
<proteinExistence type="inferred from homology"/>
<dbReference type="GO" id="GO:0003864">
    <property type="term" value="F:3-methyl-2-oxobutanoate hydroxymethyltransferase activity"/>
    <property type="evidence" value="ECO:0007669"/>
    <property type="project" value="UniProtKB-UniRule"/>
</dbReference>
<dbReference type="CDD" id="cd06557">
    <property type="entry name" value="KPHMT-like"/>
    <property type="match status" value="1"/>
</dbReference>
<evidence type="ECO:0000313" key="13">
    <source>
        <dbReference type="Proteomes" id="UP000275394"/>
    </source>
</evidence>
<accession>A0A3N2DFQ5</accession>
<evidence type="ECO:0000256" key="1">
    <source>
        <dbReference type="ARBA" id="ARBA00005033"/>
    </source>
</evidence>
<feature type="binding site" evidence="8 10">
    <location>
        <position position="90"/>
    </location>
    <ligand>
        <name>3-methyl-2-oxobutanoate</name>
        <dbReference type="ChEBI" id="CHEBI:11851"/>
    </ligand>
</feature>
<dbReference type="GO" id="GO:0015940">
    <property type="term" value="P:pantothenate biosynthetic process"/>
    <property type="evidence" value="ECO:0007669"/>
    <property type="project" value="UniProtKB-UniRule"/>
</dbReference>
<comment type="caution">
    <text evidence="12">The sequence shown here is derived from an EMBL/GenBank/DDBJ whole genome shotgun (WGS) entry which is preliminary data.</text>
</comment>
<evidence type="ECO:0000313" key="12">
    <source>
        <dbReference type="EMBL" id="ROR98635.1"/>
    </source>
</evidence>
<evidence type="ECO:0000256" key="3">
    <source>
        <dbReference type="ARBA" id="ARBA00011424"/>
    </source>
</evidence>
<feature type="binding site" evidence="8 11">
    <location>
        <position position="90"/>
    </location>
    <ligand>
        <name>Mg(2+)</name>
        <dbReference type="ChEBI" id="CHEBI:18420"/>
    </ligand>
</feature>
<feature type="binding site" evidence="8 10">
    <location>
        <position position="118"/>
    </location>
    <ligand>
        <name>3-methyl-2-oxobutanoate</name>
        <dbReference type="ChEBI" id="CHEBI:11851"/>
    </ligand>
</feature>
<comment type="pathway">
    <text evidence="1 8">Cofactor biosynthesis; (R)-pantothenate biosynthesis; (R)-pantoate from 3-methyl-2-oxobutanoate: step 1/2.</text>
</comment>
<keyword evidence="5 8" id="KW-0808">Transferase</keyword>
<dbReference type="NCBIfam" id="NF001452">
    <property type="entry name" value="PRK00311.1"/>
    <property type="match status" value="1"/>
</dbReference>
<comment type="cofactor">
    <cofactor evidence="8 11">
        <name>Mg(2+)</name>
        <dbReference type="ChEBI" id="CHEBI:18420"/>
    </cofactor>
    <text evidence="8 11">Binds 1 Mg(2+) ion per subunit.</text>
</comment>
<evidence type="ECO:0000256" key="6">
    <source>
        <dbReference type="ARBA" id="ARBA00022723"/>
    </source>
</evidence>
<dbReference type="GO" id="GO:0000287">
    <property type="term" value="F:magnesium ion binding"/>
    <property type="evidence" value="ECO:0007669"/>
    <property type="project" value="TreeGrafter"/>
</dbReference>
<dbReference type="PIRSF" id="PIRSF000388">
    <property type="entry name" value="Pantoate_hydroxy_MeTrfase"/>
    <property type="match status" value="1"/>
</dbReference>
<evidence type="ECO:0000256" key="2">
    <source>
        <dbReference type="ARBA" id="ARBA00008676"/>
    </source>
</evidence>
<comment type="subunit">
    <text evidence="3 8">Homodecamer; pentamer of dimers.</text>
</comment>
<organism evidence="12 13">
    <name type="scientific">Sinobacterium caligoides</name>
    <dbReference type="NCBI Taxonomy" id="933926"/>
    <lineage>
        <taxon>Bacteria</taxon>
        <taxon>Pseudomonadati</taxon>
        <taxon>Pseudomonadota</taxon>
        <taxon>Gammaproteobacteria</taxon>
        <taxon>Cellvibrionales</taxon>
        <taxon>Spongiibacteraceae</taxon>
        <taxon>Sinobacterium</taxon>
    </lineage>
</organism>
<dbReference type="InterPro" id="IPR015813">
    <property type="entry name" value="Pyrv/PenolPyrv_kinase-like_dom"/>
</dbReference>
<dbReference type="InterPro" id="IPR003700">
    <property type="entry name" value="Pantoate_hydroxy_MeTrfase"/>
</dbReference>
<dbReference type="PANTHER" id="PTHR20881:SF0">
    <property type="entry name" value="3-METHYL-2-OXOBUTANOATE HYDROXYMETHYLTRANSFERASE"/>
    <property type="match status" value="1"/>
</dbReference>
<dbReference type="GO" id="GO:0008168">
    <property type="term" value="F:methyltransferase activity"/>
    <property type="evidence" value="ECO:0007669"/>
    <property type="project" value="UniProtKB-KW"/>
</dbReference>
<keyword evidence="6 8" id="KW-0479">Metal-binding</keyword>
<name>A0A3N2DFQ5_9GAMM</name>
<dbReference type="OrthoDB" id="9781789at2"/>